<dbReference type="PANTHER" id="PTHR48051:SF1">
    <property type="entry name" value="RAS SUPPRESSOR PROTEIN 1"/>
    <property type="match status" value="1"/>
</dbReference>
<dbReference type="InParanoid" id="A0A2R5G743"/>
<proteinExistence type="predicted"/>
<keyword evidence="5" id="KW-1185">Reference proteome</keyword>
<dbReference type="Proteomes" id="UP000241890">
    <property type="component" value="Unassembled WGS sequence"/>
</dbReference>
<evidence type="ECO:0000256" key="3">
    <source>
        <dbReference type="SAM" id="MobiDB-lite"/>
    </source>
</evidence>
<dbReference type="AlphaFoldDB" id="A0A2R5G743"/>
<evidence type="ECO:0000313" key="5">
    <source>
        <dbReference type="Proteomes" id="UP000241890"/>
    </source>
</evidence>
<evidence type="ECO:0000256" key="1">
    <source>
        <dbReference type="ARBA" id="ARBA00022614"/>
    </source>
</evidence>
<dbReference type="SMART" id="SM00369">
    <property type="entry name" value="LRR_TYP"/>
    <property type="match status" value="4"/>
</dbReference>
<dbReference type="InterPro" id="IPR003591">
    <property type="entry name" value="Leu-rich_rpt_typical-subtyp"/>
</dbReference>
<dbReference type="InterPro" id="IPR050216">
    <property type="entry name" value="LRR_domain-containing"/>
</dbReference>
<dbReference type="GO" id="GO:0005737">
    <property type="term" value="C:cytoplasm"/>
    <property type="evidence" value="ECO:0007669"/>
    <property type="project" value="TreeGrafter"/>
</dbReference>
<dbReference type="InterPro" id="IPR001611">
    <property type="entry name" value="Leu-rich_rpt"/>
</dbReference>
<feature type="compositionally biased region" description="Polar residues" evidence="3">
    <location>
        <begin position="1"/>
        <end position="12"/>
    </location>
</feature>
<gene>
    <name evidence="4" type="ORF">FCC1311_023592</name>
</gene>
<reference evidence="4 5" key="1">
    <citation type="submission" date="2017-12" db="EMBL/GenBank/DDBJ databases">
        <title>Sequencing, de novo assembly and annotation of complete genome of a new Thraustochytrid species, strain FCC1311.</title>
        <authorList>
            <person name="Sedici K."/>
            <person name="Godart F."/>
            <person name="Aiese Cigliano R."/>
            <person name="Sanseverino W."/>
            <person name="Barakat M."/>
            <person name="Ortet P."/>
            <person name="Marechal E."/>
            <person name="Cagnac O."/>
            <person name="Amato A."/>
        </authorList>
    </citation>
    <scope>NUCLEOTIDE SEQUENCE [LARGE SCALE GENOMIC DNA]</scope>
</reference>
<dbReference type="Pfam" id="PF13855">
    <property type="entry name" value="LRR_8"/>
    <property type="match status" value="1"/>
</dbReference>
<name>A0A2R5G743_9STRA</name>
<comment type="caution">
    <text evidence="4">The sequence shown here is derived from an EMBL/GenBank/DDBJ whole genome shotgun (WGS) entry which is preliminary data.</text>
</comment>
<dbReference type="EMBL" id="BEYU01000019">
    <property type="protein sequence ID" value="GBG26139.1"/>
    <property type="molecule type" value="Genomic_DNA"/>
</dbReference>
<dbReference type="PANTHER" id="PTHR48051">
    <property type="match status" value="1"/>
</dbReference>
<dbReference type="Pfam" id="PF13516">
    <property type="entry name" value="LRR_6"/>
    <property type="match status" value="1"/>
</dbReference>
<dbReference type="PROSITE" id="PS51450">
    <property type="entry name" value="LRR"/>
    <property type="match status" value="2"/>
</dbReference>
<protein>
    <submittedName>
        <fullName evidence="4">Leucine-rich repeat-containing protein 57</fullName>
    </submittedName>
</protein>
<dbReference type="SUPFAM" id="SSF52058">
    <property type="entry name" value="L domain-like"/>
    <property type="match status" value="1"/>
</dbReference>
<accession>A0A2R5G743</accession>
<keyword evidence="2" id="KW-0677">Repeat</keyword>
<evidence type="ECO:0000256" key="2">
    <source>
        <dbReference type="ARBA" id="ARBA00022737"/>
    </source>
</evidence>
<dbReference type="OrthoDB" id="1728874at2759"/>
<dbReference type="InterPro" id="IPR032675">
    <property type="entry name" value="LRR_dom_sf"/>
</dbReference>
<keyword evidence="1" id="KW-0433">Leucine-rich repeat</keyword>
<organism evidence="4 5">
    <name type="scientific">Hondaea fermentalgiana</name>
    <dbReference type="NCBI Taxonomy" id="2315210"/>
    <lineage>
        <taxon>Eukaryota</taxon>
        <taxon>Sar</taxon>
        <taxon>Stramenopiles</taxon>
        <taxon>Bigyra</taxon>
        <taxon>Labyrinthulomycetes</taxon>
        <taxon>Thraustochytrida</taxon>
        <taxon>Thraustochytriidae</taxon>
        <taxon>Hondaea</taxon>
    </lineage>
</organism>
<feature type="region of interest" description="Disordered" evidence="3">
    <location>
        <begin position="1"/>
        <end position="22"/>
    </location>
</feature>
<sequence length="276" mass="29831">MGTSSSTALTTADKSKGGVSGAVETGGKTGRLVLAKCKLTRVPAEVWLLGDRLRSLDLSGNALENLTSQIGVLTKLQSLRLSCNALQELPMELIHLSELHTLLADHNKLHTVAAVLPRQKLKKLDLSYNAFEGEVGHPRLALPPCTALANLSHNRITGFAPSFGFEALQALEELDIDDNAVQTLPPAVGEMTKLKCLKARNNQLASVPSEIFAKTEIHLLQLDGNPITVGILRETPGFDLFMARRAERINKGISQGLHPDRSICGLADDVEREIKP</sequence>
<evidence type="ECO:0000313" key="4">
    <source>
        <dbReference type="EMBL" id="GBG26139.1"/>
    </source>
</evidence>
<dbReference type="Gene3D" id="3.80.10.10">
    <property type="entry name" value="Ribonuclease Inhibitor"/>
    <property type="match status" value="2"/>
</dbReference>